<gene>
    <name evidence="4" type="ORF">J2787_002583</name>
</gene>
<dbReference type="GO" id="GO:0008237">
    <property type="term" value="F:metallopeptidase activity"/>
    <property type="evidence" value="ECO:0007669"/>
    <property type="project" value="InterPro"/>
</dbReference>
<dbReference type="AlphaFoldDB" id="A0AAE4C257"/>
<dbReference type="InterPro" id="IPR024079">
    <property type="entry name" value="MetalloPept_cat_dom_sf"/>
</dbReference>
<dbReference type="Gene3D" id="3.40.390.10">
    <property type="entry name" value="Collagenase (Catalytic Domain)"/>
    <property type="match status" value="1"/>
</dbReference>
<organism evidence="4 5">
    <name type="scientific">Chryseobacterium rhizosphaerae</name>
    <dbReference type="NCBI Taxonomy" id="395937"/>
    <lineage>
        <taxon>Bacteria</taxon>
        <taxon>Pseudomonadati</taxon>
        <taxon>Bacteroidota</taxon>
        <taxon>Flavobacteriia</taxon>
        <taxon>Flavobacteriales</taxon>
        <taxon>Weeksellaceae</taxon>
        <taxon>Chryseobacterium group</taxon>
        <taxon>Chryseobacterium</taxon>
    </lineage>
</organism>
<feature type="domain" description="Fibronectin type-III" evidence="3">
    <location>
        <begin position="662"/>
        <end position="749"/>
    </location>
</feature>
<dbReference type="InterPro" id="IPR003961">
    <property type="entry name" value="FN3_dom"/>
</dbReference>
<feature type="chain" id="PRO_5042044212" description="Fibronectin type-III domain-containing protein" evidence="2">
    <location>
        <begin position="20"/>
        <end position="993"/>
    </location>
</feature>
<dbReference type="Pfam" id="PF18962">
    <property type="entry name" value="Por_Secre_tail"/>
    <property type="match status" value="1"/>
</dbReference>
<dbReference type="CDD" id="cd00063">
    <property type="entry name" value="FN3"/>
    <property type="match status" value="1"/>
</dbReference>
<dbReference type="PROSITE" id="PS50853">
    <property type="entry name" value="FN3"/>
    <property type="match status" value="1"/>
</dbReference>
<dbReference type="Gene3D" id="2.60.40.10">
    <property type="entry name" value="Immunoglobulins"/>
    <property type="match status" value="1"/>
</dbReference>
<keyword evidence="1 2" id="KW-0732">Signal</keyword>
<dbReference type="RefSeq" id="WP_309946619.1">
    <property type="nucleotide sequence ID" value="NZ_JAVDQY010000003.1"/>
</dbReference>
<evidence type="ECO:0000313" key="5">
    <source>
        <dbReference type="Proteomes" id="UP001184861"/>
    </source>
</evidence>
<dbReference type="Pfam" id="PF13583">
    <property type="entry name" value="Reprolysin_4"/>
    <property type="match status" value="1"/>
</dbReference>
<name>A0AAE4C257_9FLAO</name>
<dbReference type="Pfam" id="PF20009">
    <property type="entry name" value="GEVED"/>
    <property type="match status" value="1"/>
</dbReference>
<reference evidence="4" key="1">
    <citation type="submission" date="2023-07" db="EMBL/GenBank/DDBJ databases">
        <title>Sorghum-associated microbial communities from plants grown in Nebraska, USA.</title>
        <authorList>
            <person name="Schachtman D."/>
        </authorList>
    </citation>
    <scope>NUCLEOTIDE SEQUENCE</scope>
    <source>
        <strain evidence="4">DS2360</strain>
    </source>
</reference>
<dbReference type="InterPro" id="IPR045474">
    <property type="entry name" value="GEVED"/>
</dbReference>
<dbReference type="InterPro" id="IPR036116">
    <property type="entry name" value="FN3_sf"/>
</dbReference>
<feature type="signal peptide" evidence="2">
    <location>
        <begin position="1"/>
        <end position="19"/>
    </location>
</feature>
<dbReference type="SMART" id="SM00060">
    <property type="entry name" value="FN3"/>
    <property type="match status" value="1"/>
</dbReference>
<evidence type="ECO:0000259" key="3">
    <source>
        <dbReference type="PROSITE" id="PS50853"/>
    </source>
</evidence>
<evidence type="ECO:0000313" key="4">
    <source>
        <dbReference type="EMBL" id="MDR6527191.1"/>
    </source>
</evidence>
<protein>
    <recommendedName>
        <fullName evidence="3">Fibronectin type-III domain-containing protein</fullName>
    </recommendedName>
</protein>
<proteinExistence type="predicted"/>
<sequence length="993" mass="105587">MKRLLTTLMCALVGGTAFGQWTPATIKVDSKKRAVDMKATNVGSNFKLDLNQLRAQLKGAQEMGANARPVVISIPTLSGKIERFNVYSFPVVVKELADKYELGSYIGTSVEDPSRQIRFSVAPNDFQSMLFKDGNYEFVEPVDKANGIYSLQLKKNKTGEKPFVCSTMEEPGAVKDLENLYNNGKSFAHNSGTFNKNSDRKYRTMRVAISTTAEYTAYFGGVPGALAQVNATLTRVNAVFEKDFALHLNLQSYPSLIFTNAATDPYSPAAQMNNWNVQLQQTLTSVVGNENYDIGHLFGATGGGGNAGCIGCVCIDPATPTSKAKGSGFTSPADGIPMGNNFDIDYVAHEMGHQLGGNHTFSHGIEGSGVNVEPGSGSTIMGYAGITGATTDVQAHSDPYFHRASIGQIQTNLISKTCDVETSVANNAPAIAALSPYTIPKKTAFVLTANVTDADGDPMTYTWEEMDSGMTASQTIDKNNLGQTTYGASFRSVSPSNTPTRYFPKFSSVLAGALDNSLNTWESTSQVARTSKFAITARDNNADVTQQQTNSAQQTITVGNDGPFQITQNFLFANAPSDLTWDVANTSSAPYNVANVKIDYSTDNGVNWTVLSASTPNDGTESFTIPSSLNGQTIVVRVSSIGNVFYTLKKIPVTNQVACGSAPIGLVAQNITLNGASVSWSPVAGAASYAVRYRLASATPWTQLPDSNTNSATLSGLSDCTAYQVQVAAICGGVTGPYSATTAFSSACVTYCTSASSSGQYNYISNVTLGTVNNTTGGTTYSNFTNNTALQPVLLVNSSNTINVSLTTNNAGALVNGMAAWIDYNKNGLFEASERVLDMPITSLILGTTPNTATFTVPSTAVTNTPVRMRIVTVLINPDYIGESLPDDFACGDFPNGEVEDYNVIIATNLGTSETGTKNNGIQIYPNPVNDVLNVTKVSDKAAYKIYSAAGQLIDSGNINSGKINVSALIKGGYVITIEDKGQDQFRSKFIKK</sequence>
<comment type="caution">
    <text evidence="4">The sequence shown here is derived from an EMBL/GenBank/DDBJ whole genome shotgun (WGS) entry which is preliminary data.</text>
</comment>
<evidence type="ECO:0000256" key="1">
    <source>
        <dbReference type="ARBA" id="ARBA00022729"/>
    </source>
</evidence>
<dbReference type="EMBL" id="JAVDQY010000003">
    <property type="protein sequence ID" value="MDR6527191.1"/>
    <property type="molecule type" value="Genomic_DNA"/>
</dbReference>
<accession>A0AAE4C257</accession>
<dbReference type="SUPFAM" id="SSF55486">
    <property type="entry name" value="Metalloproteases ('zincins'), catalytic domain"/>
    <property type="match status" value="1"/>
</dbReference>
<dbReference type="NCBIfam" id="TIGR04183">
    <property type="entry name" value="Por_Secre_tail"/>
    <property type="match status" value="1"/>
</dbReference>
<dbReference type="InterPro" id="IPR026444">
    <property type="entry name" value="Secre_tail"/>
</dbReference>
<evidence type="ECO:0000256" key="2">
    <source>
        <dbReference type="SAM" id="SignalP"/>
    </source>
</evidence>
<dbReference type="SUPFAM" id="SSF49265">
    <property type="entry name" value="Fibronectin type III"/>
    <property type="match status" value="1"/>
</dbReference>
<dbReference type="InterPro" id="IPR013783">
    <property type="entry name" value="Ig-like_fold"/>
</dbReference>
<dbReference type="Pfam" id="PF00041">
    <property type="entry name" value="fn3"/>
    <property type="match status" value="1"/>
</dbReference>
<dbReference type="Proteomes" id="UP001184861">
    <property type="component" value="Unassembled WGS sequence"/>
</dbReference>